<keyword evidence="2" id="KW-0732">Signal</keyword>
<proteinExistence type="predicted"/>
<dbReference type="Gene3D" id="2.160.20.10">
    <property type="entry name" value="Single-stranded right-handed beta-helix, Pectin lyase-like"/>
    <property type="match status" value="1"/>
</dbReference>
<keyword evidence="4" id="KW-1185">Reference proteome</keyword>
<accession>A0A6I4J1E2</accession>
<name>A0A6I4J1E2_9SPHN</name>
<sequence length="2517" mass="241969">MSAYLNSAAPTHRRRARLLAGCALAAALATPAAAQQAFQATPEVTIGAVEISQGESITGGLRDTISVYSRQSVIDWTPNDTGTGGGAIAVLPQGNELVFKGDPNALGGSYTVLNRVIPNDPSRPIQFDGHVISQFDSGYGATQGGNIWFYSPGGIIAGASSRFDVGSLVLSASDIATSGGLFGDDSSSSQAGTIRFGGAADSRSAVTIMPGAQINASGNYIALVAPRISQGGTISVDGSAALVAAESADITIPISGGLFDIAVHSGSNVDPGGETTLTHSGTTETKNGAQSGEPRRVYLMAVPKNDAVTMLVSGSLGYAPAVQAQLAANGAIYLTTGDTVSNDTPALGTQGAIHMTGGDFGARTVASAASVTIDTSTSALNVAGDLQALAHAGPIALSAQNGRNLTVTGGILLRHETPDPNGQSSVVASASQGSTLQAQNLRLQSDTFGPADFGYGAIDGKAGALSVTAASGGIITIADDISISATGTGGRGSSFDGAAGFGGTVVVSATGGSIGASTLNVDADGRGGDTGYGDIGGSGQGGSVQIAATGGQLDFGQVDVSVDGLGGYSDFGRGGSGMGGSASLLLTGGSLDASSVSIEANGFGSDGSTGSGAGQGGAVSIAANASSSFFAGNGVDLSAIGEAGAAFDSEAAVGDGTGGTITTAIDASSFSTGEGWLEANADGRGGFSNSFNPSTGRGGTIGVTINAVDPNDMEASFSAAGISLSANGSVSRPLEERVAVPHGNSGTGVGGNVLLNLTGGPVLAGDIELSATGTGGNSDFGVQAGAGFAGRAGLALNGGMLQAGSISILAEARGGDGAFAENGYGMSGAGAGGTAGVGVNPFGAGSGAYLTGSGGSLSAESVLVSADATGGFGGDGQAYGSPPTDAASGGDAIGGTARIATSGVDFSVADLSISAGGNGGGGGTVDYSNGFGQTQSANAGSGGGGSGGTAELAITGGSHSLGSVGASASGFGGMAGLVLTAGEGGFDPAGTSRGGNGGNGNGGSASIIFTGATVADRPALTAEADGFGASGGSGPQGGNGGAGTGGSALVQLDGGTSDLYRIRAFAYAEGGSGGFGNLLDGGNGGNATGGTATFRAANGAVVNVADDQQFDPFDLDASAFAGSGGDGGSLAASGFGGKGGAGGSAFGGSASALIQSGAQAAIPGVGGVESRPPTLIVSAEAGSGGNGGSGSASGGIGGDGGTAAAGLATFDIQGGRASFGDVFTEATARRGVGGTGGAGGSAVAASGSDGQGFGGRLVLNVADGSSGQAGAFQAGDFSADLGGSDIDGSLLIVDTGSAASGGIRLGALYSVSFSNALNESESSSDYDIQSSARTIAVEGDVNLTANGDVRFAFQGSGGLASGTSLDIVSRTRGIRITNGNPAPTLAASLEAPDISLQAFQGDIAAEAGTLLAASRSIDLSALSGDVRLANARAGGRIAIRAGVGEGAIPTDATVTGTVTSNGGITIDAGGDVTIAPGAQLVADQFLTIASGDDIIIGSGALVRAANSPPDESGYGGTDPLDQFSQLRLLAGAIDTGEPVEGNVASILIDGTLESPNRTLFMSAGAVQASASTQLTAGNLYVRLNDIPPGDQVPLDDGGRLTGACLQGSICLGTANVNGIVRIGETEFEPINLRLNGGIDGTDVLLRARSVELGQAGVANAIRASDSLTIESLGETLTLNGPLTITGGSDVARVAAFRAIDGAGATIAAPDTLDLFAGGDIRLARASAGAIRTVGVDGTVLNGGGITAPGTIAIGHIASGSPLALNAGKDIALDSFAVTGAATLTAADGTIDVATDAAASGGITATAKSVSLHGADGLNVTSAKATAGDLVLATAAGTLDAGSSSASGDVTMIGGGAVSFGSINAGRSADIAAQGPITGSTVSSTTLILSTPGDIRLADGSNAGPITAAGGSIEVGGTSGLRIASAVANAGDLSLTAQNGITAGRLSASGAATLKSGSGPLVVTDDLVAGAGLVLQAPSIDITAQNGLNVLQADATAGDLKLTTVSGKLSAGKSTATGAIQLTSGGAAVADALESGYGTIVSGTQGVTIGTIASGGEVTLASSNGAVTVSTDLVAGGPAQATGRSVDLNARGDLALAEGDATAGDLRLRSVNGGIEIGDTHASGAVTATTPGLITINGNVSGGTIALTSNDIAIGSQAQLGSRTQTTALTLTGTADRLFVGEAPNGSGYRLDSGELARIASGGDITIASLPGGASGAAFSFVDPAAANVVLGSLTFDGSQLGSNGTLLISSPRAIGVVGNMHFKNIGSGQTVTLRSATDIALAAESGLVTLKDAGGGLSGTLRLEAQQVQALSTKARSEIPGLDLNAVRQRLGTNDQLENDGGYFQAGQIVVRISRLAFIQNSGANGDDPNAKRGFSANNLRIETTGEQPAQLVLNGRVGSITGAGLIDAVNVSGSFDAGSSFNGCTPGALCGVAPPPPGPGPDVFAPVLSVARDQIEDDKKQDEKEQSLQASQSRPDPLIQILNVPGSRFDPLIDQPVTGAGNEDLWTVPSTSPPVP</sequence>
<feature type="compositionally biased region" description="Basic and acidic residues" evidence="1">
    <location>
        <begin position="2456"/>
        <end position="2467"/>
    </location>
</feature>
<evidence type="ECO:0008006" key="5">
    <source>
        <dbReference type="Google" id="ProtNLM"/>
    </source>
</evidence>
<comment type="caution">
    <text evidence="3">The sequence shown here is derived from an EMBL/GenBank/DDBJ whole genome shotgun (WGS) entry which is preliminary data.</text>
</comment>
<evidence type="ECO:0000313" key="4">
    <source>
        <dbReference type="Proteomes" id="UP000441389"/>
    </source>
</evidence>
<evidence type="ECO:0000313" key="3">
    <source>
        <dbReference type="EMBL" id="MVO78074.1"/>
    </source>
</evidence>
<evidence type="ECO:0000256" key="2">
    <source>
        <dbReference type="SAM" id="SignalP"/>
    </source>
</evidence>
<protein>
    <recommendedName>
        <fullName evidence="5">Histidine kinase</fullName>
    </recommendedName>
</protein>
<dbReference type="RefSeq" id="WP_157027037.1">
    <property type="nucleotide sequence ID" value="NZ_WQMS01000009.1"/>
</dbReference>
<feature type="chain" id="PRO_5026236551" description="Histidine kinase" evidence="2">
    <location>
        <begin position="35"/>
        <end position="2517"/>
    </location>
</feature>
<feature type="compositionally biased region" description="Gly residues" evidence="1">
    <location>
        <begin position="1028"/>
        <end position="1045"/>
    </location>
</feature>
<feature type="region of interest" description="Disordered" evidence="1">
    <location>
        <begin position="1025"/>
        <end position="1045"/>
    </location>
</feature>
<dbReference type="SUPFAM" id="SSF51126">
    <property type="entry name" value="Pectin lyase-like"/>
    <property type="match status" value="1"/>
</dbReference>
<gene>
    <name evidence="3" type="ORF">GON01_09015</name>
</gene>
<feature type="region of interest" description="Disordered" evidence="1">
    <location>
        <begin position="270"/>
        <end position="290"/>
    </location>
</feature>
<feature type="region of interest" description="Disordered" evidence="1">
    <location>
        <begin position="2456"/>
        <end position="2517"/>
    </location>
</feature>
<feature type="signal peptide" evidence="2">
    <location>
        <begin position="1"/>
        <end position="34"/>
    </location>
</feature>
<dbReference type="InterPro" id="IPR012334">
    <property type="entry name" value="Pectin_lyas_fold"/>
</dbReference>
<organism evidence="3 4">
    <name type="scientific">Sphingomonas horti</name>
    <dbReference type="NCBI Taxonomy" id="2682842"/>
    <lineage>
        <taxon>Bacteria</taxon>
        <taxon>Pseudomonadati</taxon>
        <taxon>Pseudomonadota</taxon>
        <taxon>Alphaproteobacteria</taxon>
        <taxon>Sphingomonadales</taxon>
        <taxon>Sphingomonadaceae</taxon>
        <taxon>Sphingomonas</taxon>
    </lineage>
</organism>
<evidence type="ECO:0000256" key="1">
    <source>
        <dbReference type="SAM" id="MobiDB-lite"/>
    </source>
</evidence>
<feature type="compositionally biased region" description="Low complexity" evidence="1">
    <location>
        <begin position="272"/>
        <end position="285"/>
    </location>
</feature>
<dbReference type="InterPro" id="IPR011050">
    <property type="entry name" value="Pectin_lyase_fold/virulence"/>
</dbReference>
<dbReference type="Proteomes" id="UP000441389">
    <property type="component" value="Unassembled WGS sequence"/>
</dbReference>
<dbReference type="EMBL" id="WQMS01000009">
    <property type="protein sequence ID" value="MVO78074.1"/>
    <property type="molecule type" value="Genomic_DNA"/>
</dbReference>
<reference evidence="3 4" key="1">
    <citation type="submission" date="2019-12" db="EMBL/GenBank/DDBJ databases">
        <authorList>
            <person name="Huq M.A."/>
        </authorList>
    </citation>
    <scope>NUCLEOTIDE SEQUENCE [LARGE SCALE GENOMIC DNA]</scope>
    <source>
        <strain evidence="3 4">MAH-20</strain>
    </source>
</reference>